<evidence type="ECO:0000313" key="3">
    <source>
        <dbReference type="Proteomes" id="UP000278907"/>
    </source>
</evidence>
<sequence>MRPLKSLQALALVAAFGMFTGSASAYRARTATRTNVNGSAHRDVDVNRNVGVNQDVDVNRNVGVDRDVDVNRNVGVDRDVDVHVDDDHYNHDNDHYHHPVAAAAGVAAAATVTAVAVGSVVNSIPPSCTTTMVNNVAYQNCGGTWYQPRYSGNDVTYLVVNSPQ</sequence>
<feature type="chain" id="PRO_5046170481" evidence="1">
    <location>
        <begin position="26"/>
        <end position="164"/>
    </location>
</feature>
<reference evidence="2 3" key="1">
    <citation type="submission" date="2018-09" db="EMBL/GenBank/DDBJ databases">
        <authorList>
            <person name="Livingstone P.G."/>
            <person name="Whitworth D.E."/>
        </authorList>
    </citation>
    <scope>NUCLEOTIDE SEQUENCE [LARGE SCALE GENOMIC DNA]</scope>
    <source>
        <strain evidence="2 3">CA031B</strain>
    </source>
</reference>
<evidence type="ECO:0000256" key="1">
    <source>
        <dbReference type="SAM" id="SignalP"/>
    </source>
</evidence>
<name>A0ABX9Q8F3_9BACT</name>
<dbReference type="Pfam" id="PF20125">
    <property type="entry name" value="DUF6515"/>
    <property type="match status" value="1"/>
</dbReference>
<accession>A0ABX9Q8F3</accession>
<gene>
    <name evidence="2" type="ORF">D7Y13_37430</name>
</gene>
<dbReference type="EMBL" id="RAWI01000508">
    <property type="protein sequence ID" value="RKH92266.1"/>
    <property type="molecule type" value="Genomic_DNA"/>
</dbReference>
<evidence type="ECO:0000313" key="2">
    <source>
        <dbReference type="EMBL" id="RKH92266.1"/>
    </source>
</evidence>
<comment type="caution">
    <text evidence="2">The sequence shown here is derived from an EMBL/GenBank/DDBJ whole genome shotgun (WGS) entry which is preliminary data.</text>
</comment>
<organism evidence="2 3">
    <name type="scientific">Corallococcus praedator</name>
    <dbReference type="NCBI Taxonomy" id="2316724"/>
    <lineage>
        <taxon>Bacteria</taxon>
        <taxon>Pseudomonadati</taxon>
        <taxon>Myxococcota</taxon>
        <taxon>Myxococcia</taxon>
        <taxon>Myxococcales</taxon>
        <taxon>Cystobacterineae</taxon>
        <taxon>Myxococcaceae</taxon>
        <taxon>Corallococcus</taxon>
    </lineage>
</organism>
<keyword evidence="3" id="KW-1185">Reference proteome</keyword>
<dbReference type="InterPro" id="IPR045398">
    <property type="entry name" value="DUF6515"/>
</dbReference>
<protein>
    <submittedName>
        <fullName evidence="2">Uncharacterized protein</fullName>
    </submittedName>
</protein>
<dbReference type="Proteomes" id="UP000278907">
    <property type="component" value="Unassembled WGS sequence"/>
</dbReference>
<keyword evidence="1" id="KW-0732">Signal</keyword>
<dbReference type="RefSeq" id="WP_120582970.1">
    <property type="nucleotide sequence ID" value="NZ_RAWI01000508.1"/>
</dbReference>
<feature type="signal peptide" evidence="1">
    <location>
        <begin position="1"/>
        <end position="25"/>
    </location>
</feature>
<proteinExistence type="predicted"/>